<organism evidence="1 2">
    <name type="scientific">Arsenophonus nasoniae</name>
    <name type="common">son-killer infecting Nasonia vitripennis</name>
    <dbReference type="NCBI Taxonomy" id="638"/>
    <lineage>
        <taxon>Bacteria</taxon>
        <taxon>Pseudomonadati</taxon>
        <taxon>Pseudomonadota</taxon>
        <taxon>Gammaproteobacteria</taxon>
        <taxon>Enterobacterales</taxon>
        <taxon>Morganellaceae</taxon>
        <taxon>Arsenophonus</taxon>
    </lineage>
</organism>
<sequence>MKRNGFDDFFKLTNLDIYINSNENLEKKCIGAKIYANGLNQLHICIVFSAVNKKNEPLKVSINDVIDSIYLCDESGVDVPLFIIYNDKEDDFAIAAEYEYSEKDKLNDQDELLIHLYIRSFNSIALKLCAGINIPGIGKYNTTKNGTSTKNGNNGDVFKNYKFINFKAVPPIKYDKRNDFNIEIKSTVLTSKLGWTERFSVAGPYYEHFDGKLTKKQINITPKTEYRTKNVFKRHDVKFYFLSRHHSDVINVKYILDDDLNGGNIKFGTDTGEEPCFYCLQIPLGSGKLPNWITSKRINKSYNLNFYFSFEDDRYRSNDVLITGPFFLASKSYYYRCSSYAKDKIRKENAQSIELFCYCFDFNVDAETCAPYQWDRSYIEDAPYFAKVQIVDLFGNKNDGYIKINNKDDSFDFLSKL</sequence>
<protein>
    <submittedName>
        <fullName evidence="1">Uncharacterized protein</fullName>
    </submittedName>
</protein>
<keyword evidence="2" id="KW-1185">Reference proteome</keyword>
<dbReference type="EMBL" id="CP123535">
    <property type="protein sequence ID" value="WGM09039.1"/>
    <property type="molecule type" value="Genomic_DNA"/>
</dbReference>
<gene>
    <name evidence="1" type="ORF">QE258_27165</name>
</gene>
<proteinExistence type="predicted"/>
<evidence type="ECO:0000313" key="1">
    <source>
        <dbReference type="EMBL" id="WGM09039.1"/>
    </source>
</evidence>
<dbReference type="RefSeq" id="WP_280632683.1">
    <property type="nucleotide sequence ID" value="NZ_CP123535.1"/>
</dbReference>
<evidence type="ECO:0000313" key="2">
    <source>
        <dbReference type="Proteomes" id="UP001177592"/>
    </source>
</evidence>
<dbReference type="Proteomes" id="UP001177592">
    <property type="component" value="Plasmid paNv_CAN12"/>
</dbReference>
<name>A0ABY8NZA2_9GAMM</name>
<accession>A0ABY8NZA2</accession>
<reference evidence="1" key="1">
    <citation type="submission" date="2023-04" db="EMBL/GenBank/DDBJ databases">
        <title>Genome dynamics across the evolutionary transition to endosymbiosis.</title>
        <authorList>
            <person name="Siozios S."/>
            <person name="Nadal-Jimenez P."/>
            <person name="Azagi T."/>
            <person name="Sprong H."/>
            <person name="Frost C.L."/>
            <person name="Parratt S.R."/>
            <person name="Taylor G."/>
            <person name="Brettell L."/>
            <person name="Lew K.C."/>
            <person name="Croft L."/>
            <person name="King K.C."/>
            <person name="Brockhurst M.A."/>
            <person name="Hypsa V."/>
            <person name="Novakova E."/>
            <person name="Darby A.C."/>
            <person name="Hurst G.D.D."/>
        </authorList>
    </citation>
    <scope>NUCLEOTIDE SEQUENCE</scope>
    <source>
        <strain evidence="1">ANv_CAN</strain>
        <plasmid evidence="1">paNv_CAN12</plasmid>
    </source>
</reference>
<geneLocation type="plasmid" evidence="1 2">
    <name>paNv_CAN12</name>
</geneLocation>
<keyword evidence="1" id="KW-0614">Plasmid</keyword>